<feature type="transmembrane region" description="Helical" evidence="8">
    <location>
        <begin position="441"/>
        <end position="465"/>
    </location>
</feature>
<keyword evidence="5 8" id="KW-1133">Transmembrane helix</keyword>
<dbReference type="AlphaFoldDB" id="A0A917CZI2"/>
<organism evidence="9 10">
    <name type="scientific">Rhodococcoides trifolii</name>
    <dbReference type="NCBI Taxonomy" id="908250"/>
    <lineage>
        <taxon>Bacteria</taxon>
        <taxon>Bacillati</taxon>
        <taxon>Actinomycetota</taxon>
        <taxon>Actinomycetes</taxon>
        <taxon>Mycobacteriales</taxon>
        <taxon>Nocardiaceae</taxon>
        <taxon>Rhodococcoides</taxon>
    </lineage>
</organism>
<dbReference type="PANTHER" id="PTHR30354">
    <property type="entry name" value="GNT FAMILY GLUCONATE TRANSPORTER"/>
    <property type="match status" value="1"/>
</dbReference>
<feature type="transmembrane region" description="Helical" evidence="8">
    <location>
        <begin position="119"/>
        <end position="145"/>
    </location>
</feature>
<dbReference type="Pfam" id="PF02447">
    <property type="entry name" value="GntP_permease"/>
    <property type="match status" value="1"/>
</dbReference>
<evidence type="ECO:0000256" key="5">
    <source>
        <dbReference type="ARBA" id="ARBA00022989"/>
    </source>
</evidence>
<comment type="caution">
    <text evidence="9">The sequence shown here is derived from an EMBL/GenBank/DDBJ whole genome shotgun (WGS) entry which is preliminary data.</text>
</comment>
<dbReference type="InterPro" id="IPR003474">
    <property type="entry name" value="Glcn_transporter"/>
</dbReference>
<accession>A0A917CZI2</accession>
<dbReference type="EMBL" id="BMCU01000002">
    <property type="protein sequence ID" value="GGG03555.1"/>
    <property type="molecule type" value="Genomic_DNA"/>
</dbReference>
<evidence type="ECO:0000256" key="4">
    <source>
        <dbReference type="ARBA" id="ARBA00022692"/>
    </source>
</evidence>
<evidence type="ECO:0000313" key="10">
    <source>
        <dbReference type="Proteomes" id="UP000654257"/>
    </source>
</evidence>
<feature type="transmembrane region" description="Helical" evidence="8">
    <location>
        <begin position="364"/>
        <end position="397"/>
    </location>
</feature>
<dbReference type="NCBIfam" id="TIGR00791">
    <property type="entry name" value="gntP"/>
    <property type="match status" value="1"/>
</dbReference>
<dbReference type="PANTHER" id="PTHR30354:SF22">
    <property type="entry name" value="HIGH-AFFINITY GLUCONATE TRANSPORTER"/>
    <property type="match status" value="1"/>
</dbReference>
<comment type="subcellular location">
    <subcellularLocation>
        <location evidence="1">Cell membrane</location>
        <topology evidence="1">Multi-pass membrane protein</topology>
    </subcellularLocation>
</comment>
<evidence type="ECO:0000256" key="2">
    <source>
        <dbReference type="ARBA" id="ARBA00022448"/>
    </source>
</evidence>
<reference evidence="9" key="1">
    <citation type="journal article" date="2014" name="Int. J. Syst. Evol. Microbiol.">
        <title>Complete genome sequence of Corynebacterium casei LMG S-19264T (=DSM 44701T), isolated from a smear-ripened cheese.</title>
        <authorList>
            <consortium name="US DOE Joint Genome Institute (JGI-PGF)"/>
            <person name="Walter F."/>
            <person name="Albersmeier A."/>
            <person name="Kalinowski J."/>
            <person name="Ruckert C."/>
        </authorList>
    </citation>
    <scope>NUCLEOTIDE SEQUENCE</scope>
    <source>
        <strain evidence="9">CCM 7905</strain>
    </source>
</reference>
<sequence>MTTGISLLAQDAPTLTEPVASGLQLVLAFVVGIAVIVVLITLLKLHPFLSLLFGALTVGIIAGENVQTVLTSFSKGFGDTTASVGILIALGAMFAKLLADSGGADEIVDTIVGHASPRMLPWAMALVGAIIGLPMFFEIGLVLLIPVIYLVSRRSQLSLITVGIPALAGLSAMHGFVPPHPGPLTAIGLLGADLGVTLALGVVVAVPTIILAGPLFGKLAGRWVVVDAPDTFEADGFADRANKRRPSFGITLFSVLLPVVLMLGKALVDIFIDDKSNAVRQVFDTLGTPLIALLIAVIVGLFTLGKGAGMGRDEVTKCIESGLPPIAGIILIVAAGGGFKQVLVDTGIGTLLARWADGANVSVLVLAWVIAVLIRLATGSATVATITASSLIVPLVADMPSGQVSLVVLAVGAGSLFFSHVNDAGFWLVNQYFRLTVGQTIKTWSIMETVLSVSGLGVVLLLSLVV</sequence>
<evidence type="ECO:0000256" key="7">
    <source>
        <dbReference type="ARBA" id="ARBA00049663"/>
    </source>
</evidence>
<protein>
    <submittedName>
        <fullName evidence="9">Gluconate:H+ symporter, GntP family protein</fullName>
    </submittedName>
</protein>
<evidence type="ECO:0000256" key="1">
    <source>
        <dbReference type="ARBA" id="ARBA00004651"/>
    </source>
</evidence>
<feature type="transmembrane region" description="Helical" evidence="8">
    <location>
        <begin position="248"/>
        <end position="268"/>
    </location>
</feature>
<feature type="transmembrane region" description="Helical" evidence="8">
    <location>
        <begin position="288"/>
        <end position="305"/>
    </location>
</feature>
<feature type="transmembrane region" description="Helical" evidence="8">
    <location>
        <begin position="25"/>
        <end position="43"/>
    </location>
</feature>
<evidence type="ECO:0000313" key="9">
    <source>
        <dbReference type="EMBL" id="GGG03555.1"/>
    </source>
</evidence>
<proteinExistence type="inferred from homology"/>
<gene>
    <name evidence="9" type="ORF">GCM10007304_17100</name>
</gene>
<dbReference type="GO" id="GO:0005886">
    <property type="term" value="C:plasma membrane"/>
    <property type="evidence" value="ECO:0007669"/>
    <property type="project" value="UniProtKB-SubCell"/>
</dbReference>
<name>A0A917CZI2_9NOCA</name>
<feature type="transmembrane region" description="Helical" evidence="8">
    <location>
        <begin position="157"/>
        <end position="177"/>
    </location>
</feature>
<evidence type="ECO:0000256" key="8">
    <source>
        <dbReference type="SAM" id="Phobius"/>
    </source>
</evidence>
<feature type="transmembrane region" description="Helical" evidence="8">
    <location>
        <begin position="189"/>
        <end position="212"/>
    </location>
</feature>
<dbReference type="GO" id="GO:0015128">
    <property type="term" value="F:gluconate transmembrane transporter activity"/>
    <property type="evidence" value="ECO:0007669"/>
    <property type="project" value="InterPro"/>
</dbReference>
<feature type="transmembrane region" description="Helical" evidence="8">
    <location>
        <begin position="326"/>
        <end position="344"/>
    </location>
</feature>
<dbReference type="RefSeq" id="WP_188544386.1">
    <property type="nucleotide sequence ID" value="NZ_BMCU01000002.1"/>
</dbReference>
<keyword evidence="6 8" id="KW-0472">Membrane</keyword>
<dbReference type="PIRSF" id="PIRSF002746">
    <property type="entry name" value="Gluconate_transporter"/>
    <property type="match status" value="1"/>
</dbReference>
<evidence type="ECO:0000256" key="6">
    <source>
        <dbReference type="ARBA" id="ARBA00023136"/>
    </source>
</evidence>
<comment type="similarity">
    <text evidence="7">Belongs to the GntP permease family.</text>
</comment>
<feature type="transmembrane region" description="Helical" evidence="8">
    <location>
        <begin position="404"/>
        <end position="421"/>
    </location>
</feature>
<reference evidence="9" key="2">
    <citation type="submission" date="2020-09" db="EMBL/GenBank/DDBJ databases">
        <authorList>
            <person name="Sun Q."/>
            <person name="Sedlacek I."/>
        </authorList>
    </citation>
    <scope>NUCLEOTIDE SEQUENCE</scope>
    <source>
        <strain evidence="9">CCM 7905</strain>
    </source>
</reference>
<evidence type="ECO:0000256" key="3">
    <source>
        <dbReference type="ARBA" id="ARBA00022475"/>
    </source>
</evidence>
<dbReference type="Proteomes" id="UP000654257">
    <property type="component" value="Unassembled WGS sequence"/>
</dbReference>
<feature type="transmembrane region" description="Helical" evidence="8">
    <location>
        <begin position="49"/>
        <end position="70"/>
    </location>
</feature>
<keyword evidence="3" id="KW-1003">Cell membrane</keyword>
<keyword evidence="2" id="KW-0813">Transport</keyword>
<keyword evidence="10" id="KW-1185">Reference proteome</keyword>
<keyword evidence="4 8" id="KW-0812">Transmembrane</keyword>